<dbReference type="GO" id="GO:0004066">
    <property type="term" value="F:asparagine synthase (glutamine-hydrolyzing) activity"/>
    <property type="evidence" value="ECO:0007669"/>
    <property type="project" value="InterPro"/>
</dbReference>
<gene>
    <name evidence="2" type="ORF">METZ01_LOCUS390456</name>
</gene>
<dbReference type="Pfam" id="PF00733">
    <property type="entry name" value="Asn_synthase"/>
    <property type="match status" value="1"/>
</dbReference>
<evidence type="ECO:0000313" key="2">
    <source>
        <dbReference type="EMBL" id="SVD37602.1"/>
    </source>
</evidence>
<protein>
    <recommendedName>
        <fullName evidence="1">Asparagine synthetase domain-containing protein</fullName>
    </recommendedName>
</protein>
<organism evidence="2">
    <name type="scientific">marine metagenome</name>
    <dbReference type="NCBI Taxonomy" id="408172"/>
    <lineage>
        <taxon>unclassified sequences</taxon>
        <taxon>metagenomes</taxon>
        <taxon>ecological metagenomes</taxon>
    </lineage>
</organism>
<dbReference type="EMBL" id="UINC01146712">
    <property type="protein sequence ID" value="SVD37602.1"/>
    <property type="molecule type" value="Genomic_DNA"/>
</dbReference>
<proteinExistence type="predicted"/>
<dbReference type="Gene3D" id="3.40.50.620">
    <property type="entry name" value="HUPs"/>
    <property type="match status" value="1"/>
</dbReference>
<dbReference type="PANTHER" id="PTHR43284">
    <property type="entry name" value="ASPARAGINE SYNTHETASE (GLUTAMINE-HYDROLYZING)"/>
    <property type="match status" value="1"/>
</dbReference>
<dbReference type="InterPro" id="IPR001962">
    <property type="entry name" value="Asn_synthase"/>
</dbReference>
<dbReference type="CDD" id="cd01991">
    <property type="entry name" value="Asn_synthase_B_C"/>
    <property type="match status" value="1"/>
</dbReference>
<dbReference type="GO" id="GO:0006529">
    <property type="term" value="P:asparagine biosynthetic process"/>
    <property type="evidence" value="ECO:0007669"/>
    <property type="project" value="InterPro"/>
</dbReference>
<dbReference type="InterPro" id="IPR051786">
    <property type="entry name" value="ASN_synthetase/amidase"/>
</dbReference>
<evidence type="ECO:0000259" key="1">
    <source>
        <dbReference type="Pfam" id="PF00733"/>
    </source>
</evidence>
<feature type="domain" description="Asparagine synthetase" evidence="1">
    <location>
        <begin position="75"/>
        <end position="253"/>
    </location>
</feature>
<dbReference type="AlphaFoldDB" id="A0A382UTP8"/>
<dbReference type="InterPro" id="IPR014729">
    <property type="entry name" value="Rossmann-like_a/b/a_fold"/>
</dbReference>
<name>A0A382UTP8_9ZZZZ</name>
<feature type="non-terminal residue" evidence="2">
    <location>
        <position position="1"/>
    </location>
</feature>
<reference evidence="2" key="1">
    <citation type="submission" date="2018-05" db="EMBL/GenBank/DDBJ databases">
        <authorList>
            <person name="Lanie J.A."/>
            <person name="Ng W.-L."/>
            <person name="Kazmierczak K.M."/>
            <person name="Andrzejewski T.M."/>
            <person name="Davidsen T.M."/>
            <person name="Wayne K.J."/>
            <person name="Tettelin H."/>
            <person name="Glass J.I."/>
            <person name="Rusch D."/>
            <person name="Podicherti R."/>
            <person name="Tsui H.-C.T."/>
            <person name="Winkler M.E."/>
        </authorList>
    </citation>
    <scope>NUCLEOTIDE SEQUENCE</scope>
</reference>
<dbReference type="GO" id="GO:0005829">
    <property type="term" value="C:cytosol"/>
    <property type="evidence" value="ECO:0007669"/>
    <property type="project" value="TreeGrafter"/>
</dbReference>
<dbReference type="SUPFAM" id="SSF52402">
    <property type="entry name" value="Adenine nucleotide alpha hydrolases-like"/>
    <property type="match status" value="1"/>
</dbReference>
<feature type="non-terminal residue" evidence="2">
    <location>
        <position position="290"/>
    </location>
</feature>
<accession>A0A382UTP8</accession>
<dbReference type="PANTHER" id="PTHR43284:SF1">
    <property type="entry name" value="ASPARAGINE SYNTHETASE"/>
    <property type="match status" value="1"/>
</dbReference>
<sequence length="290" mass="31605">NPDIDRQALVEYFQWINVPSPMTIYEGVSKLPPAHFLRVGEPAGVVGPQPYWSAIEAARDAPPLSADVDGVDQLCEVLDRSVGAQMVSDVPLGAFLSGGIDSSSVVASMQRQSSVPVRTFTIGFSEPAYDESDHAAQVANVLGTNHTDLVVSPEDAMRVIPDLPKTYDEPFADSSQIPTLLVSRMTRDHVTVALSGDGGDELFGGYDRYQQVERLERIRRLLPSIGRWLLGGVLGRPSVETWDHLGSTLPRRLVPSGLRHRTGHRMHKVARLLTAADAPDVYASLMSVEN</sequence>